<organism evidence="1 2">
    <name type="scientific">Tetragonisca angustula</name>
    <dbReference type="NCBI Taxonomy" id="166442"/>
    <lineage>
        <taxon>Eukaryota</taxon>
        <taxon>Metazoa</taxon>
        <taxon>Ecdysozoa</taxon>
        <taxon>Arthropoda</taxon>
        <taxon>Hexapoda</taxon>
        <taxon>Insecta</taxon>
        <taxon>Pterygota</taxon>
        <taxon>Neoptera</taxon>
        <taxon>Endopterygota</taxon>
        <taxon>Hymenoptera</taxon>
        <taxon>Apocrita</taxon>
        <taxon>Aculeata</taxon>
        <taxon>Apoidea</taxon>
        <taxon>Anthophila</taxon>
        <taxon>Apidae</taxon>
        <taxon>Tetragonisca</taxon>
    </lineage>
</organism>
<proteinExistence type="predicted"/>
<dbReference type="Proteomes" id="UP001432146">
    <property type="component" value="Unassembled WGS sequence"/>
</dbReference>
<dbReference type="EMBL" id="JAWNGG020000016">
    <property type="protein sequence ID" value="KAK9308886.1"/>
    <property type="molecule type" value="Genomic_DNA"/>
</dbReference>
<comment type="caution">
    <text evidence="1">The sequence shown here is derived from an EMBL/GenBank/DDBJ whole genome shotgun (WGS) entry which is preliminary data.</text>
</comment>
<sequence length="106" mass="12619">MAGRRNEQSVRKDDRWCRYPKLGSSRINYAADRNSEMEESPVADRLVPSRSIWMHFVRFPLIEGRWKRAERNRNWPRRWNEMCCWVQARVGLATSCSWCALFPGVS</sequence>
<keyword evidence="2" id="KW-1185">Reference proteome</keyword>
<reference evidence="1 2" key="1">
    <citation type="submission" date="2024-05" db="EMBL/GenBank/DDBJ databases">
        <title>The nuclear and mitochondrial genome assemblies of Tetragonisca angustula (Apidae: Meliponini), a tiny yet remarkable pollinator in the Neotropics.</title>
        <authorList>
            <person name="Ferrari R."/>
            <person name="Ricardo P.C."/>
            <person name="Dias F.C."/>
            <person name="Araujo N.S."/>
            <person name="Soares D.O."/>
            <person name="Zhou Q.-S."/>
            <person name="Zhu C.-D."/>
            <person name="Coutinho L."/>
            <person name="Airas M.C."/>
            <person name="Batista T.M."/>
        </authorList>
    </citation>
    <scope>NUCLEOTIDE SEQUENCE [LARGE SCALE GENOMIC DNA]</scope>
    <source>
        <strain evidence="1">ASF017062</strain>
        <tissue evidence="1">Abdomen</tissue>
    </source>
</reference>
<gene>
    <name evidence="1" type="ORF">QLX08_001299</name>
</gene>
<protein>
    <submittedName>
        <fullName evidence="1">Uncharacterized protein</fullName>
    </submittedName>
</protein>
<accession>A0AAW1AG13</accession>
<dbReference type="AlphaFoldDB" id="A0AAW1AG13"/>
<evidence type="ECO:0000313" key="2">
    <source>
        <dbReference type="Proteomes" id="UP001432146"/>
    </source>
</evidence>
<evidence type="ECO:0000313" key="1">
    <source>
        <dbReference type="EMBL" id="KAK9308886.1"/>
    </source>
</evidence>
<name>A0AAW1AG13_9HYME</name>